<dbReference type="EMBL" id="PREZ01000003">
    <property type="protein sequence ID" value="PPA70721.1"/>
    <property type="molecule type" value="Genomic_DNA"/>
</dbReference>
<protein>
    <submittedName>
        <fullName evidence="1">N-acetyltransferase</fullName>
    </submittedName>
</protein>
<sequence length="239" mass="27659">MHLFQGEVIHLSTEKTKPFTVRPLNDQDKELFQFLQEEIVEGLEDQDTLQPLTEDEIIYIFEGGGLMIGAFVEDELIAARALLYPGDDEENIGHDLDLPFKEQMKVVHQEISLVRSDYRGNDLQKTMAKVLMQQLRHSTDYFTHLCCTVSPKNIASIKDKFSQGLMIVKVKEKYEGSLRYIFYKHLTNKFPVDDTSFVHIRLDKTLRHRDFLENGYVGVGLSQTELGDWIVFARLSEEN</sequence>
<evidence type="ECO:0000313" key="1">
    <source>
        <dbReference type="EMBL" id="PPA70721.1"/>
    </source>
</evidence>
<proteinExistence type="predicted"/>
<dbReference type="AlphaFoldDB" id="A0A2S5GCT1"/>
<reference evidence="1 2" key="1">
    <citation type="submission" date="2018-02" db="EMBL/GenBank/DDBJ databases">
        <title>Jeotgalibacillus proteolyticum sp. nov. a protease producing bacterium isolated from ocean sediments of Laizhou Bay.</title>
        <authorList>
            <person name="Li Y."/>
        </authorList>
    </citation>
    <scope>NUCLEOTIDE SEQUENCE [LARGE SCALE GENOMIC DNA]</scope>
    <source>
        <strain evidence="1 2">22-7</strain>
    </source>
</reference>
<organism evidence="1 2">
    <name type="scientific">Jeotgalibacillus proteolyticus</name>
    <dbReference type="NCBI Taxonomy" id="2082395"/>
    <lineage>
        <taxon>Bacteria</taxon>
        <taxon>Bacillati</taxon>
        <taxon>Bacillota</taxon>
        <taxon>Bacilli</taxon>
        <taxon>Bacillales</taxon>
        <taxon>Caryophanaceae</taxon>
        <taxon>Jeotgalibacillus</taxon>
    </lineage>
</organism>
<dbReference type="OrthoDB" id="8750087at2"/>
<name>A0A2S5GCT1_9BACL</name>
<dbReference type="RefSeq" id="WP_104057471.1">
    <property type="nucleotide sequence ID" value="NZ_PREZ01000003.1"/>
</dbReference>
<comment type="caution">
    <text evidence="1">The sequence shown here is derived from an EMBL/GenBank/DDBJ whole genome shotgun (WGS) entry which is preliminary data.</text>
</comment>
<keyword evidence="1" id="KW-0808">Transferase</keyword>
<dbReference type="GO" id="GO:0016740">
    <property type="term" value="F:transferase activity"/>
    <property type="evidence" value="ECO:0007669"/>
    <property type="project" value="UniProtKB-KW"/>
</dbReference>
<dbReference type="InterPro" id="IPR016181">
    <property type="entry name" value="Acyl_CoA_acyltransferase"/>
</dbReference>
<keyword evidence="2" id="KW-1185">Reference proteome</keyword>
<evidence type="ECO:0000313" key="2">
    <source>
        <dbReference type="Proteomes" id="UP000239047"/>
    </source>
</evidence>
<dbReference type="Proteomes" id="UP000239047">
    <property type="component" value="Unassembled WGS sequence"/>
</dbReference>
<gene>
    <name evidence="1" type="ORF">C4B60_07960</name>
</gene>
<dbReference type="SUPFAM" id="SSF55729">
    <property type="entry name" value="Acyl-CoA N-acyltransferases (Nat)"/>
    <property type="match status" value="1"/>
</dbReference>
<accession>A0A2S5GCT1</accession>